<reference evidence="1" key="1">
    <citation type="submission" date="2018-11" db="EMBL/GenBank/DDBJ databases">
        <authorList>
            <consortium name="Genoscope - CEA"/>
            <person name="William W."/>
        </authorList>
    </citation>
    <scope>NUCLEOTIDE SEQUENCE</scope>
</reference>
<accession>A0A3P6FTP4</accession>
<organism evidence="1">
    <name type="scientific">Brassica oleracea</name>
    <name type="common">Wild cabbage</name>
    <dbReference type="NCBI Taxonomy" id="3712"/>
    <lineage>
        <taxon>Eukaryota</taxon>
        <taxon>Viridiplantae</taxon>
        <taxon>Streptophyta</taxon>
        <taxon>Embryophyta</taxon>
        <taxon>Tracheophyta</taxon>
        <taxon>Spermatophyta</taxon>
        <taxon>Magnoliopsida</taxon>
        <taxon>eudicotyledons</taxon>
        <taxon>Gunneridae</taxon>
        <taxon>Pentapetalae</taxon>
        <taxon>rosids</taxon>
        <taxon>malvids</taxon>
        <taxon>Brassicales</taxon>
        <taxon>Brassicaceae</taxon>
        <taxon>Brassiceae</taxon>
        <taxon>Brassica</taxon>
    </lineage>
</organism>
<protein>
    <submittedName>
        <fullName evidence="1">Uncharacterized protein</fullName>
    </submittedName>
</protein>
<proteinExistence type="predicted"/>
<dbReference type="EMBL" id="LR031879">
    <property type="protein sequence ID" value="VDD55750.1"/>
    <property type="molecule type" value="Genomic_DNA"/>
</dbReference>
<name>A0A3P6FTP4_BRAOL</name>
<dbReference type="AlphaFoldDB" id="A0A3P6FTP4"/>
<gene>
    <name evidence="1" type="ORF">BOLC8T48979H</name>
</gene>
<evidence type="ECO:0000313" key="1">
    <source>
        <dbReference type="EMBL" id="VDD55750.1"/>
    </source>
</evidence>
<sequence length="65" mass="7452">MIQLKDKKKKVLLGGVEGSSSHFPELSIHSRDSFIEMNLIINVHLKRFMILVLMIIFEGEGELKL</sequence>